<feature type="signal peptide" evidence="1">
    <location>
        <begin position="1"/>
        <end position="20"/>
    </location>
</feature>
<evidence type="ECO:0000313" key="2">
    <source>
        <dbReference type="EMBL" id="NMM48956.1"/>
    </source>
</evidence>
<evidence type="ECO:0008006" key="4">
    <source>
        <dbReference type="Google" id="ProtNLM"/>
    </source>
</evidence>
<name>A0A848IZA1_9BACT</name>
<dbReference type="AlphaFoldDB" id="A0A848IZA1"/>
<sequence>MKKTVFAFLLLIFISIGSKAQNVAVSFSYFFPKEGYPSVPVSPFSIRGLGFDLNDYFAIQTGGTLYLLSGMQIKDLPLESKKPLSGPSFTVMVPVELMLSLQTQQMDFNFKGGVFGFFNIWQKLNTGNIDRAIRNYENWEVANSDIDFKQKPGWGFHGGAEVVFYPNNKYGISLEGIYYLGGANIPLSGSYTGGNSGDTFQTINVDYKDAIFDFTGFELSIGVIIL</sequence>
<comment type="caution">
    <text evidence="2">The sequence shown here is derived from an EMBL/GenBank/DDBJ whole genome shotgun (WGS) entry which is preliminary data.</text>
</comment>
<evidence type="ECO:0000313" key="3">
    <source>
        <dbReference type="Proteomes" id="UP000559010"/>
    </source>
</evidence>
<dbReference type="RefSeq" id="WP_169681415.1">
    <property type="nucleotide sequence ID" value="NZ_JABBNU010000006.1"/>
</dbReference>
<protein>
    <recommendedName>
        <fullName evidence="4">Outer membrane protein with beta-barrel domain</fullName>
    </recommendedName>
</protein>
<keyword evidence="1" id="KW-0732">Signal</keyword>
<keyword evidence="3" id="KW-1185">Reference proteome</keyword>
<reference evidence="2 3" key="1">
    <citation type="submission" date="2020-04" db="EMBL/GenBank/DDBJ databases">
        <title>Flammeovirgaceae bacterium KN852 isolated from deep sea.</title>
        <authorList>
            <person name="Zhang D.-C."/>
        </authorList>
    </citation>
    <scope>NUCLEOTIDE SEQUENCE [LARGE SCALE GENOMIC DNA]</scope>
    <source>
        <strain evidence="2 3">KN852</strain>
    </source>
</reference>
<proteinExistence type="predicted"/>
<gene>
    <name evidence="2" type="ORF">HH304_11140</name>
</gene>
<evidence type="ECO:0000256" key="1">
    <source>
        <dbReference type="SAM" id="SignalP"/>
    </source>
</evidence>
<feature type="chain" id="PRO_5032390959" description="Outer membrane protein with beta-barrel domain" evidence="1">
    <location>
        <begin position="21"/>
        <end position="226"/>
    </location>
</feature>
<dbReference type="Proteomes" id="UP000559010">
    <property type="component" value="Unassembled WGS sequence"/>
</dbReference>
<organism evidence="2 3">
    <name type="scientific">Marinigracilibium pacificum</name>
    <dbReference type="NCBI Taxonomy" id="2729599"/>
    <lineage>
        <taxon>Bacteria</taxon>
        <taxon>Pseudomonadati</taxon>
        <taxon>Bacteroidota</taxon>
        <taxon>Cytophagia</taxon>
        <taxon>Cytophagales</taxon>
        <taxon>Flammeovirgaceae</taxon>
        <taxon>Marinigracilibium</taxon>
    </lineage>
</organism>
<dbReference type="EMBL" id="JABBNU010000006">
    <property type="protein sequence ID" value="NMM48956.1"/>
    <property type="molecule type" value="Genomic_DNA"/>
</dbReference>
<accession>A0A848IZA1</accession>